<evidence type="ECO:0000313" key="4">
    <source>
        <dbReference type="EMBL" id="KAL1493489.1"/>
    </source>
</evidence>
<gene>
    <name evidence="4" type="ORF">AB1Y20_017194</name>
</gene>
<comment type="caution">
    <text evidence="4">The sequence shown here is derived from an EMBL/GenBank/DDBJ whole genome shotgun (WGS) entry which is preliminary data.</text>
</comment>
<dbReference type="GO" id="GO:0016740">
    <property type="term" value="F:transferase activity"/>
    <property type="evidence" value="ECO:0007669"/>
    <property type="project" value="UniProtKB-KW"/>
</dbReference>
<dbReference type="SMART" id="SM00672">
    <property type="entry name" value="CAP10"/>
    <property type="match status" value="1"/>
</dbReference>
<dbReference type="PANTHER" id="PTHR12203">
    <property type="entry name" value="KDEL LYS-ASP-GLU-LEU CONTAINING - RELATED"/>
    <property type="match status" value="1"/>
</dbReference>
<organism evidence="4 5">
    <name type="scientific">Prymnesium parvum</name>
    <name type="common">Toxic golden alga</name>
    <dbReference type="NCBI Taxonomy" id="97485"/>
    <lineage>
        <taxon>Eukaryota</taxon>
        <taxon>Haptista</taxon>
        <taxon>Haptophyta</taxon>
        <taxon>Prymnesiophyceae</taxon>
        <taxon>Prymnesiales</taxon>
        <taxon>Prymnesiaceae</taxon>
        <taxon>Prymnesium</taxon>
    </lineage>
</organism>
<dbReference type="InterPro" id="IPR051091">
    <property type="entry name" value="O-Glucosyltr/Glycosyltrsf_90"/>
</dbReference>
<evidence type="ECO:0000256" key="1">
    <source>
        <dbReference type="ARBA" id="ARBA00010118"/>
    </source>
</evidence>
<dbReference type="Proteomes" id="UP001515480">
    <property type="component" value="Unassembled WGS sequence"/>
</dbReference>
<keyword evidence="5" id="KW-1185">Reference proteome</keyword>
<dbReference type="AlphaFoldDB" id="A0AB34I9T9"/>
<evidence type="ECO:0000256" key="2">
    <source>
        <dbReference type="ARBA" id="ARBA00022679"/>
    </source>
</evidence>
<feature type="domain" description="Glycosyl transferase CAP10" evidence="3">
    <location>
        <begin position="110"/>
        <end position="371"/>
    </location>
</feature>
<evidence type="ECO:0000313" key="5">
    <source>
        <dbReference type="Proteomes" id="UP001515480"/>
    </source>
</evidence>
<comment type="similarity">
    <text evidence="1">Belongs to the glycosyltransferase 90 family.</text>
</comment>
<accession>A0AB34I9T9</accession>
<name>A0AB34I9T9_PRYPA</name>
<keyword evidence="2" id="KW-0808">Transferase</keyword>
<evidence type="ECO:0000259" key="3">
    <source>
        <dbReference type="SMART" id="SM00672"/>
    </source>
</evidence>
<reference evidence="4 5" key="1">
    <citation type="journal article" date="2024" name="Science">
        <title>Giant polyketide synthase enzymes in the biosynthesis of giant marine polyether toxins.</title>
        <authorList>
            <person name="Fallon T.R."/>
            <person name="Shende V.V."/>
            <person name="Wierzbicki I.H."/>
            <person name="Pendleton A.L."/>
            <person name="Watervoot N.F."/>
            <person name="Auber R.P."/>
            <person name="Gonzalez D.J."/>
            <person name="Wisecaver J.H."/>
            <person name="Moore B.S."/>
        </authorList>
    </citation>
    <scope>NUCLEOTIDE SEQUENCE [LARGE SCALE GENOMIC DNA]</scope>
    <source>
        <strain evidence="4 5">12B1</strain>
    </source>
</reference>
<dbReference type="InterPro" id="IPR006598">
    <property type="entry name" value="CAP10"/>
</dbReference>
<dbReference type="EMBL" id="JBGBPQ010000034">
    <property type="protein sequence ID" value="KAL1493489.1"/>
    <property type="molecule type" value="Genomic_DNA"/>
</dbReference>
<sequence>MVASSHPYAAAIRDSTNTTLTALAAAYLQPWAAGITQRQLDDAHLHWADYRDPQWGGYLPPPTSINRLLRLTILSGRLHYVNSASSRSSRRLARQRVALRLVQHALDAHGLPDLDLVLSIADRPTVPRRLATRRPPPVFAYARTHAHLAIPFPYLSFDPLRWPRLHAARARRPPLARREPKAIWRGACNSLCDMMRGRRCSPLTDLALLDRYALLRAAERCPHLADVAITAHHRNCPGVRVLPPMPMAEHARYAFLLHVDGNGFSGRLDELFSLGGAILKQDSPFEAFYYPLLRRGVHFAPLHRNLSNLCHEVHRLSAQAADGASPPGVSAEAQRIASEGAAFSAEYLSLDAVTAYLATLLRQYAALQRFRPRLPADAVLWRPAQSQPTTGQRSGREGGVSCGHNALCCQRHPRACRVRADAAST</sequence>
<dbReference type="PANTHER" id="PTHR12203:SF35">
    <property type="entry name" value="PROTEIN O-GLUCOSYLTRANSFERASE 1"/>
    <property type="match status" value="1"/>
</dbReference>
<dbReference type="Pfam" id="PF05686">
    <property type="entry name" value="Glyco_transf_90"/>
    <property type="match status" value="1"/>
</dbReference>
<protein>
    <recommendedName>
        <fullName evidence="3">Glycosyl transferase CAP10 domain-containing protein</fullName>
    </recommendedName>
</protein>
<proteinExistence type="inferred from homology"/>